<organism evidence="2 3">
    <name type="scientific">Sphagnum jensenii</name>
    <dbReference type="NCBI Taxonomy" id="128206"/>
    <lineage>
        <taxon>Eukaryota</taxon>
        <taxon>Viridiplantae</taxon>
        <taxon>Streptophyta</taxon>
        <taxon>Embryophyta</taxon>
        <taxon>Bryophyta</taxon>
        <taxon>Sphagnophytina</taxon>
        <taxon>Sphagnopsida</taxon>
        <taxon>Sphagnales</taxon>
        <taxon>Sphagnaceae</taxon>
        <taxon>Sphagnum</taxon>
    </lineage>
</organism>
<protein>
    <submittedName>
        <fullName evidence="2">Uncharacterized protein</fullName>
    </submittedName>
</protein>
<sequence length="121" mass="13704">MCCEVDKLLLNAGDVSHVCALAIGRNTDQLVSPRHTERAEKRHEHFDLQVNYMTTEVWHRDQMKVVKDPFNRDADADIKERGAAMGVAIKRDRECPHVVAREQDADLGQSDVDEHADILAD</sequence>
<evidence type="ECO:0000256" key="1">
    <source>
        <dbReference type="SAM" id="MobiDB-lite"/>
    </source>
</evidence>
<gene>
    <name evidence="2" type="ORF">CSSPJE1EN2_LOCUS9620</name>
</gene>
<evidence type="ECO:0000313" key="2">
    <source>
        <dbReference type="EMBL" id="CAK9866625.1"/>
    </source>
</evidence>
<keyword evidence="3" id="KW-1185">Reference proteome</keyword>
<name>A0ABP1AWI0_9BRYO</name>
<feature type="region of interest" description="Disordered" evidence="1">
    <location>
        <begin position="102"/>
        <end position="121"/>
    </location>
</feature>
<proteinExistence type="predicted"/>
<dbReference type="EMBL" id="OZ023717">
    <property type="protein sequence ID" value="CAK9866625.1"/>
    <property type="molecule type" value="Genomic_DNA"/>
</dbReference>
<reference evidence="2" key="1">
    <citation type="submission" date="2024-03" db="EMBL/GenBank/DDBJ databases">
        <authorList>
            <consortium name="ELIXIR-Norway"/>
            <consortium name="Elixir Norway"/>
        </authorList>
    </citation>
    <scope>NUCLEOTIDE SEQUENCE</scope>
</reference>
<evidence type="ECO:0000313" key="3">
    <source>
        <dbReference type="Proteomes" id="UP001497522"/>
    </source>
</evidence>
<accession>A0ABP1AWI0</accession>
<dbReference type="Proteomes" id="UP001497522">
    <property type="component" value="Chromosome 16"/>
</dbReference>
<feature type="compositionally biased region" description="Basic and acidic residues" evidence="1">
    <location>
        <begin position="112"/>
        <end position="121"/>
    </location>
</feature>